<dbReference type="EMBL" id="CP025536">
    <property type="protein sequence ID" value="AUW97508.1"/>
    <property type="molecule type" value="Genomic_DNA"/>
</dbReference>
<name>A0A2L0D6P7_9STRE</name>
<reference evidence="1 2" key="1">
    <citation type="submission" date="2017-12" db="EMBL/GenBank/DDBJ databases">
        <authorList>
            <person name="Hurst M.R.H."/>
        </authorList>
    </citation>
    <scope>NUCLEOTIDE SEQUENCE [LARGE SCALE GENOMIC DNA]</scope>
    <source>
        <strain evidence="1 2">TH11417</strain>
    </source>
</reference>
<evidence type="ECO:0000313" key="1">
    <source>
        <dbReference type="EMBL" id="AUW97508.1"/>
    </source>
</evidence>
<dbReference type="AlphaFoldDB" id="A0A2L0D6P7"/>
<dbReference type="OrthoDB" id="2226109at2"/>
<proteinExistence type="predicted"/>
<gene>
    <name evidence="1" type="ORF">C0J00_02500</name>
</gene>
<evidence type="ECO:0000313" key="2">
    <source>
        <dbReference type="Proteomes" id="UP000238956"/>
    </source>
</evidence>
<reference evidence="1 2" key="2">
    <citation type="submission" date="2018-02" db="EMBL/GenBank/DDBJ databases">
        <title>Whole genome sequencing analysis of Streptococcus pluranimalium isolated from cattle infected mastitis in China.</title>
        <authorList>
            <person name="Zhang J.-R."/>
            <person name="Hu G.-Z."/>
        </authorList>
    </citation>
    <scope>NUCLEOTIDE SEQUENCE [LARGE SCALE GENOMIC DNA]</scope>
    <source>
        <strain evidence="1 2">TH11417</strain>
    </source>
</reference>
<organism evidence="1 2">
    <name type="scientific">Streptococcus pluranimalium</name>
    <dbReference type="NCBI Taxonomy" id="82348"/>
    <lineage>
        <taxon>Bacteria</taxon>
        <taxon>Bacillati</taxon>
        <taxon>Bacillota</taxon>
        <taxon>Bacilli</taxon>
        <taxon>Lactobacillales</taxon>
        <taxon>Streptococcaceae</taxon>
        <taxon>Streptococcus</taxon>
    </lineage>
</organism>
<dbReference type="Proteomes" id="UP000238956">
    <property type="component" value="Chromosome"/>
</dbReference>
<dbReference type="KEGG" id="splr:C0J00_02500"/>
<keyword evidence="2" id="KW-1185">Reference proteome</keyword>
<sequence>MKEKGTLTKRQQDNVVRWIARGYDVDKVKFLNCEKNTTTGTYSLIFRIDDKTETSIVQVESLKEFDDSNGDIGLDPIEDFIDLEKSNPLDNDEPVNISDIEITYLGE</sequence>
<accession>A0A2L0D6P7</accession>
<protein>
    <submittedName>
        <fullName evidence="1">Uncharacterized protein</fullName>
    </submittedName>
</protein>